<dbReference type="Gene3D" id="3.40.50.300">
    <property type="entry name" value="P-loop containing nucleotide triphosphate hydrolases"/>
    <property type="match status" value="2"/>
</dbReference>
<name>A0A1M7ZKT4_9HYPH</name>
<proteinExistence type="predicted"/>
<dbReference type="OrthoDB" id="8255524at2"/>
<dbReference type="PANTHER" id="PTHR43581:SF2">
    <property type="entry name" value="EXCINUCLEASE ATPASE SUBUNIT"/>
    <property type="match status" value="1"/>
</dbReference>
<dbReference type="GO" id="GO:0005524">
    <property type="term" value="F:ATP binding"/>
    <property type="evidence" value="ECO:0007669"/>
    <property type="project" value="InterPro"/>
</dbReference>
<dbReference type="Pfam" id="PF13304">
    <property type="entry name" value="AAA_21"/>
    <property type="match status" value="1"/>
</dbReference>
<dbReference type="InterPro" id="IPR051396">
    <property type="entry name" value="Bact_Antivir_Def_Nuclease"/>
</dbReference>
<dbReference type="EMBL" id="FRXO01000003">
    <property type="protein sequence ID" value="SHO65286.1"/>
    <property type="molecule type" value="Genomic_DNA"/>
</dbReference>
<dbReference type="Pfam" id="PF13476">
    <property type="entry name" value="AAA_23"/>
    <property type="match status" value="1"/>
</dbReference>
<dbReference type="GO" id="GO:0016887">
    <property type="term" value="F:ATP hydrolysis activity"/>
    <property type="evidence" value="ECO:0007669"/>
    <property type="project" value="InterPro"/>
</dbReference>
<keyword evidence="4" id="KW-1185">Reference proteome</keyword>
<evidence type="ECO:0000313" key="3">
    <source>
        <dbReference type="EMBL" id="SHO65286.1"/>
    </source>
</evidence>
<accession>A0A1M7ZKT4</accession>
<reference evidence="3 4" key="1">
    <citation type="submission" date="2016-12" db="EMBL/GenBank/DDBJ databases">
        <authorList>
            <person name="Song W.-J."/>
            <person name="Kurnit D.M."/>
        </authorList>
    </citation>
    <scope>NUCLEOTIDE SEQUENCE [LARGE SCALE GENOMIC DNA]</scope>
    <source>
        <strain evidence="3 4">DSM 19599</strain>
    </source>
</reference>
<dbReference type="AlphaFoldDB" id="A0A1M7ZKT4"/>
<evidence type="ECO:0000313" key="4">
    <source>
        <dbReference type="Proteomes" id="UP000186406"/>
    </source>
</evidence>
<gene>
    <name evidence="3" type="ORF">SAMN02745172_02059</name>
</gene>
<feature type="domain" description="ATPase AAA-type core" evidence="1">
    <location>
        <begin position="178"/>
        <end position="273"/>
    </location>
</feature>
<sequence>MDIHASDIDKLDSYVSKLSYKFYLRRLKMLNVRSFENQIISFDFPVTAIIGTNGGGKSTVLGAAAIAYKSVRPGDFFPKSNIGDNSMSNWRIEYDIIDRHVNNSGIFNRNARFISAKWRRDNIPGRDIIIIPIQRTVPANEQARFRQFIGLAQKKNIVTTPISPEVISHVGRILGKDASGYSRISLNNETGKSILVGIKNKNDYSQFHFGAGEASIIEMVTRIEEASANALILIEEIENGLHPLATKKMVEYLLYTAVEKKVQVIFTTHSEYALQLLPPKAIWGCIDGIAYQGKLNIESLKALNGVVAKDRAIFVEDEFAEDLCGEIIRQYAPELLDRVEIHKAGGFPFVVDVLKHHNANPTIKNKAIAIIDGDNPPLKEKNDHVLCLPDGAPESIVYNYIQENADFVSSLVQQRCQCPAVSQDDIVRAIRHVSIDTTDHHLYFRKLGERLGFISEIVVRRGLCSIYVQNSKEILSGLISNIREIFNS</sequence>
<dbReference type="RefSeq" id="WP_139282486.1">
    <property type="nucleotide sequence ID" value="NZ_FRXO01000003.1"/>
</dbReference>
<dbReference type="InterPro" id="IPR027417">
    <property type="entry name" value="P-loop_NTPase"/>
</dbReference>
<dbReference type="InterPro" id="IPR003959">
    <property type="entry name" value="ATPase_AAA_core"/>
</dbReference>
<protein>
    <submittedName>
        <fullName evidence="3">ATPase/GTPase, AAA15 family</fullName>
    </submittedName>
</protein>
<dbReference type="Proteomes" id="UP000186406">
    <property type="component" value="Unassembled WGS sequence"/>
</dbReference>
<organism evidence="3 4">
    <name type="scientific">Pseudoxanthobacter soli DSM 19599</name>
    <dbReference type="NCBI Taxonomy" id="1123029"/>
    <lineage>
        <taxon>Bacteria</taxon>
        <taxon>Pseudomonadati</taxon>
        <taxon>Pseudomonadota</taxon>
        <taxon>Alphaproteobacteria</taxon>
        <taxon>Hyphomicrobiales</taxon>
        <taxon>Segnochrobactraceae</taxon>
        <taxon>Pseudoxanthobacter</taxon>
    </lineage>
</organism>
<evidence type="ECO:0000259" key="1">
    <source>
        <dbReference type="Pfam" id="PF13304"/>
    </source>
</evidence>
<dbReference type="SUPFAM" id="SSF52540">
    <property type="entry name" value="P-loop containing nucleoside triphosphate hydrolases"/>
    <property type="match status" value="1"/>
</dbReference>
<dbReference type="InterPro" id="IPR038729">
    <property type="entry name" value="Rad50/SbcC_AAA"/>
</dbReference>
<evidence type="ECO:0000259" key="2">
    <source>
        <dbReference type="Pfam" id="PF13476"/>
    </source>
</evidence>
<feature type="domain" description="Rad50/SbcC-type AAA" evidence="2">
    <location>
        <begin position="26"/>
        <end position="63"/>
    </location>
</feature>
<dbReference type="PANTHER" id="PTHR43581">
    <property type="entry name" value="ATP/GTP PHOSPHATASE"/>
    <property type="match status" value="1"/>
</dbReference>